<proteinExistence type="inferred from homology"/>
<accession>A0A075JDL1</accession>
<dbReference type="EMBL" id="CP008889">
    <property type="protein sequence ID" value="AIF39730.1"/>
    <property type="molecule type" value="Genomic_DNA"/>
</dbReference>
<evidence type="ECO:0000313" key="3">
    <source>
        <dbReference type="EMBL" id="AIF39730.1"/>
    </source>
</evidence>
<evidence type="ECO:0000259" key="2">
    <source>
        <dbReference type="Pfam" id="PF02342"/>
    </source>
</evidence>
<organism evidence="3 4">
    <name type="scientific">Dermacoccus nishinomiyaensis</name>
    <dbReference type="NCBI Taxonomy" id="1274"/>
    <lineage>
        <taxon>Bacteria</taxon>
        <taxon>Bacillati</taxon>
        <taxon>Actinomycetota</taxon>
        <taxon>Actinomycetes</taxon>
        <taxon>Micrococcales</taxon>
        <taxon>Dermacoccaceae</taxon>
        <taxon>Dermacoccus</taxon>
    </lineage>
</organism>
<reference evidence="3 4" key="1">
    <citation type="submission" date="2014-07" db="EMBL/GenBank/DDBJ databases">
        <title>Genome Sequencing of Dermacoccus nishinomiyaensis.</title>
        <authorList>
            <person name="Hong K.W."/>
            <person name="Chan K.G."/>
        </authorList>
    </citation>
    <scope>NUCLEOTIDE SEQUENCE [LARGE SCALE GENOMIC DNA]</scope>
    <source>
        <strain evidence="3 4">M25</strain>
    </source>
</reference>
<dbReference type="HOGENOM" id="CLU_055120_1_1_11"/>
<gene>
    <name evidence="3" type="ORF">HX89_00490</name>
</gene>
<dbReference type="RefSeq" id="WP_006944616.1">
    <property type="nucleotide sequence ID" value="NZ_CAKZHM010000135.1"/>
</dbReference>
<dbReference type="Gene3D" id="2.60.60.30">
    <property type="entry name" value="sav2460 like domains"/>
    <property type="match status" value="1"/>
</dbReference>
<dbReference type="InterPro" id="IPR051324">
    <property type="entry name" value="Stress/Tellurium_Resist"/>
</dbReference>
<sequence length="181" mass="19147">MSDLVPGANVSLREVPGLRLLRISLEWDAGRENVLDERLGVAALPLVDEKLPGRSHVVFGNQPTSPEQSTRLGASNGVVEIDLDAVPADVGRVAVIVFIHPRPGAARRSLSQLRSLRAVVTDAEKGTPITRSVDLAKSAGNVTALIAVEVYRRGSEWKVKVNGQGFDGGLDAGLAQFGLPA</sequence>
<dbReference type="CDD" id="cd06974">
    <property type="entry name" value="TerD_like"/>
    <property type="match status" value="1"/>
</dbReference>
<comment type="similarity">
    <text evidence="1">Belongs to the CAPAB/TerDEXZ family.</text>
</comment>
<evidence type="ECO:0000256" key="1">
    <source>
        <dbReference type="ARBA" id="ARBA00008775"/>
    </source>
</evidence>
<dbReference type="eggNOG" id="COG2310">
    <property type="taxonomic scope" value="Bacteria"/>
</dbReference>
<dbReference type="PANTHER" id="PTHR32097:SF4">
    <property type="entry name" value="GENERAL STRESS PROTEIN 16U"/>
    <property type="match status" value="1"/>
</dbReference>
<dbReference type="GeneID" id="41839757"/>
<dbReference type="Proteomes" id="UP000027986">
    <property type="component" value="Chromosome"/>
</dbReference>
<feature type="domain" description="TerD" evidence="2">
    <location>
        <begin position="3"/>
        <end position="175"/>
    </location>
</feature>
<keyword evidence="4" id="KW-1185">Reference proteome</keyword>
<dbReference type="KEGG" id="dni:HX89_00490"/>
<dbReference type="AlphaFoldDB" id="A0A075JDL1"/>
<name>A0A075JDL1_9MICO</name>
<evidence type="ECO:0000313" key="4">
    <source>
        <dbReference type="Proteomes" id="UP000027986"/>
    </source>
</evidence>
<dbReference type="Pfam" id="PF02342">
    <property type="entry name" value="TerD"/>
    <property type="match status" value="1"/>
</dbReference>
<dbReference type="STRING" id="1274.HX89_00490"/>
<dbReference type="PANTHER" id="PTHR32097">
    <property type="entry name" value="CAMP-BINDING PROTEIN 1-RELATED"/>
    <property type="match status" value="1"/>
</dbReference>
<protein>
    <recommendedName>
        <fullName evidence="2">TerD domain-containing protein</fullName>
    </recommendedName>
</protein>
<dbReference type="InterPro" id="IPR003325">
    <property type="entry name" value="TerD"/>
</dbReference>
<dbReference type="OrthoDB" id="56224at2"/>